<evidence type="ECO:0000256" key="18">
    <source>
        <dbReference type="ARBA" id="ARBA00053706"/>
    </source>
</evidence>
<comment type="function">
    <text evidence="18">Component of the Nup107-160 subcomplex of the nuclear pore complex (NPC). The Nup107-160 subcomplex is required for the assembly of a functional NPC. The Nup107-160 subcomplex is also required for normal kinetochore microtubule attachment, mitotic progression and chromosome segregation.</text>
</comment>
<dbReference type="InterPro" id="IPR001680">
    <property type="entry name" value="WD40_rpt"/>
</dbReference>
<evidence type="ECO:0000256" key="5">
    <source>
        <dbReference type="ARBA" id="ARBA00022574"/>
    </source>
</evidence>
<dbReference type="EMBL" id="GEGO01001334">
    <property type="protein sequence ID" value="JAR94070.1"/>
    <property type="molecule type" value="Transcribed_RNA"/>
</dbReference>
<keyword evidence="3" id="KW-0813">Transport</keyword>
<keyword evidence="12" id="KW-0653">Protein transport</keyword>
<keyword evidence="9" id="KW-0509">mRNA transport</keyword>
<comment type="subcellular location">
    <subcellularLocation>
        <location evidence="2">Chromosome</location>
        <location evidence="2">Centromere</location>
        <location evidence="2">Kinetochore</location>
    </subcellularLocation>
    <subcellularLocation>
        <location evidence="1">Nucleus</location>
        <location evidence="1">Nuclear pore complex</location>
    </subcellularLocation>
</comment>
<dbReference type="Pfam" id="PF00400">
    <property type="entry name" value="WD40"/>
    <property type="match status" value="2"/>
</dbReference>
<evidence type="ECO:0000256" key="3">
    <source>
        <dbReference type="ARBA" id="ARBA00022448"/>
    </source>
</evidence>
<evidence type="ECO:0000256" key="17">
    <source>
        <dbReference type="ARBA" id="ARBA00023328"/>
    </source>
</evidence>
<evidence type="ECO:0000256" key="8">
    <source>
        <dbReference type="ARBA" id="ARBA00022776"/>
    </source>
</evidence>
<dbReference type="InterPro" id="IPR036322">
    <property type="entry name" value="WD40_repeat_dom_sf"/>
</dbReference>
<keyword evidence="11" id="KW-0995">Kinetochore</keyword>
<evidence type="ECO:0000256" key="13">
    <source>
        <dbReference type="ARBA" id="ARBA00023010"/>
    </source>
</evidence>
<evidence type="ECO:0000256" key="1">
    <source>
        <dbReference type="ARBA" id="ARBA00004567"/>
    </source>
</evidence>
<keyword evidence="8" id="KW-0498">Mitosis</keyword>
<dbReference type="AlphaFoldDB" id="A0A147BTJ6"/>
<evidence type="ECO:0000256" key="14">
    <source>
        <dbReference type="ARBA" id="ARBA00023132"/>
    </source>
</evidence>
<keyword evidence="5 22" id="KW-0853">WD repeat</keyword>
<accession>A0A147BTJ6</accession>
<evidence type="ECO:0000256" key="11">
    <source>
        <dbReference type="ARBA" id="ARBA00022838"/>
    </source>
</evidence>
<evidence type="ECO:0000256" key="10">
    <source>
        <dbReference type="ARBA" id="ARBA00022829"/>
    </source>
</evidence>
<sequence>MKIPERVENGVDMDPDGQVAVEGAVRTVAFCPCKWNSSLLAVGSSDRVTVFSLNFPDEGSDQGELAVEVVRRFAHKEPVCSIAWSPNMSLVLSPVCMRFATASSDGKVRVFCSNLQEKDDISVLDGHRGPVNAVAWEPHSGEVVASVGDDNTCRVWGLDGEQRARLVLRSPGTAVAWHPDEAGKLLVAEKRGCLRLYNALSWQPLMSLDTGPQGAPLLSADWSVCNSLLLGAVAGPSWFLWETARSSRPLEQKAAHPGGGTDFRFSHVHEALCATRGFPSNQVRVLNLRTAQDLLLRVHVRELKRLPLGLERDTAVGDLRGQQPLFQVTVRQRRRRSA</sequence>
<evidence type="ECO:0000256" key="4">
    <source>
        <dbReference type="ARBA" id="ARBA00022454"/>
    </source>
</evidence>
<keyword evidence="10" id="KW-0159">Chromosome partition</keyword>
<dbReference type="PANTHER" id="PTHR22806:SF0">
    <property type="entry name" value="NUCLEOPORIN NUP37"/>
    <property type="match status" value="1"/>
</dbReference>
<evidence type="ECO:0000256" key="12">
    <source>
        <dbReference type="ARBA" id="ARBA00022927"/>
    </source>
</evidence>
<dbReference type="InterPro" id="IPR015943">
    <property type="entry name" value="WD40/YVTN_repeat-like_dom_sf"/>
</dbReference>
<comment type="subunit">
    <text evidence="19">Component of the Nup107-160 subcomplex of the nuclear pore complex (NPC). The Nup107-160 subcomplex includes NUP160, NUP133, NUP107, NUP98, NUP85, NUP43, NUP37, SEH1 and SEC13.</text>
</comment>
<keyword evidence="7" id="KW-0677">Repeat</keyword>
<keyword evidence="15" id="KW-0539">Nucleus</keyword>
<evidence type="ECO:0000256" key="2">
    <source>
        <dbReference type="ARBA" id="ARBA00004629"/>
    </source>
</evidence>
<proteinExistence type="predicted"/>
<dbReference type="InterPro" id="IPR037626">
    <property type="entry name" value="NUP37"/>
</dbReference>
<dbReference type="PROSITE" id="PS50082">
    <property type="entry name" value="WD_REPEATS_2"/>
    <property type="match status" value="1"/>
</dbReference>
<name>A0A147BTJ6_IXORI</name>
<dbReference type="Gene3D" id="2.130.10.10">
    <property type="entry name" value="YVTN repeat-like/Quinoprotein amine dehydrogenase"/>
    <property type="match status" value="1"/>
</dbReference>
<keyword evidence="16" id="KW-0131">Cell cycle</keyword>
<evidence type="ECO:0000256" key="20">
    <source>
        <dbReference type="ARBA" id="ARBA00068271"/>
    </source>
</evidence>
<evidence type="ECO:0000256" key="6">
    <source>
        <dbReference type="ARBA" id="ARBA00022618"/>
    </source>
</evidence>
<dbReference type="GO" id="GO:0031080">
    <property type="term" value="C:nuclear pore outer ring"/>
    <property type="evidence" value="ECO:0007669"/>
    <property type="project" value="InterPro"/>
</dbReference>
<keyword evidence="6" id="KW-0132">Cell division</keyword>
<dbReference type="GO" id="GO:0000776">
    <property type="term" value="C:kinetochore"/>
    <property type="evidence" value="ECO:0007669"/>
    <property type="project" value="UniProtKB-KW"/>
</dbReference>
<evidence type="ECO:0000256" key="9">
    <source>
        <dbReference type="ARBA" id="ARBA00022816"/>
    </source>
</evidence>
<feature type="repeat" description="WD" evidence="22">
    <location>
        <begin position="124"/>
        <end position="166"/>
    </location>
</feature>
<keyword evidence="17" id="KW-0137">Centromere</keyword>
<dbReference type="SMART" id="SM00320">
    <property type="entry name" value="WD40"/>
    <property type="match status" value="5"/>
</dbReference>
<keyword evidence="14" id="KW-0906">Nuclear pore complex</keyword>
<evidence type="ECO:0000256" key="22">
    <source>
        <dbReference type="PROSITE-ProRule" id="PRU00221"/>
    </source>
</evidence>
<dbReference type="GO" id="GO:0007059">
    <property type="term" value="P:chromosome segregation"/>
    <property type="evidence" value="ECO:0007669"/>
    <property type="project" value="UniProtKB-KW"/>
</dbReference>
<dbReference type="SUPFAM" id="SSF50978">
    <property type="entry name" value="WD40 repeat-like"/>
    <property type="match status" value="1"/>
</dbReference>
<dbReference type="FunFam" id="2.130.10.10:FF:000168">
    <property type="entry name" value="Nucleoporin Nup37"/>
    <property type="match status" value="1"/>
</dbReference>
<dbReference type="PANTHER" id="PTHR22806">
    <property type="entry name" value="NUCLEOPORIN NUP37 P37 -RELATED"/>
    <property type="match status" value="1"/>
</dbReference>
<dbReference type="GO" id="GO:0015031">
    <property type="term" value="P:protein transport"/>
    <property type="evidence" value="ECO:0007669"/>
    <property type="project" value="UniProtKB-KW"/>
</dbReference>
<dbReference type="PROSITE" id="PS50294">
    <property type="entry name" value="WD_REPEATS_REGION"/>
    <property type="match status" value="1"/>
</dbReference>
<keyword evidence="4" id="KW-0158">Chromosome</keyword>
<organism evidence="23">
    <name type="scientific">Ixodes ricinus</name>
    <name type="common">Common tick</name>
    <name type="synonym">Acarus ricinus</name>
    <dbReference type="NCBI Taxonomy" id="34613"/>
    <lineage>
        <taxon>Eukaryota</taxon>
        <taxon>Metazoa</taxon>
        <taxon>Ecdysozoa</taxon>
        <taxon>Arthropoda</taxon>
        <taxon>Chelicerata</taxon>
        <taxon>Arachnida</taxon>
        <taxon>Acari</taxon>
        <taxon>Parasitiformes</taxon>
        <taxon>Ixodida</taxon>
        <taxon>Ixodoidea</taxon>
        <taxon>Ixodidae</taxon>
        <taxon>Ixodinae</taxon>
        <taxon>Ixodes</taxon>
    </lineage>
</organism>
<protein>
    <recommendedName>
        <fullName evidence="20">Nucleoporin Nup37</fullName>
    </recommendedName>
    <alternativeName>
        <fullName evidence="21">Nup107-160 subcomplex subunit Nup37</fullName>
    </alternativeName>
</protein>
<evidence type="ECO:0000256" key="7">
    <source>
        <dbReference type="ARBA" id="ARBA00022737"/>
    </source>
</evidence>
<dbReference type="GO" id="GO:0051301">
    <property type="term" value="P:cell division"/>
    <property type="evidence" value="ECO:0007669"/>
    <property type="project" value="UniProtKB-KW"/>
</dbReference>
<evidence type="ECO:0000256" key="15">
    <source>
        <dbReference type="ARBA" id="ARBA00023242"/>
    </source>
</evidence>
<evidence type="ECO:0000256" key="16">
    <source>
        <dbReference type="ARBA" id="ARBA00023306"/>
    </source>
</evidence>
<evidence type="ECO:0000313" key="23">
    <source>
        <dbReference type="EMBL" id="JAR94070.1"/>
    </source>
</evidence>
<keyword evidence="13" id="KW-0811">Translocation</keyword>
<evidence type="ECO:0000256" key="21">
    <source>
        <dbReference type="ARBA" id="ARBA00076652"/>
    </source>
</evidence>
<dbReference type="GO" id="GO:0051028">
    <property type="term" value="P:mRNA transport"/>
    <property type="evidence" value="ECO:0007669"/>
    <property type="project" value="UniProtKB-KW"/>
</dbReference>
<reference evidence="23" key="1">
    <citation type="journal article" date="2018" name="PLoS Negl. Trop. Dis.">
        <title>Sialome diversity of ticks revealed by RNAseq of single tick salivary glands.</title>
        <authorList>
            <person name="Perner J."/>
            <person name="Kropackova S."/>
            <person name="Kopacek P."/>
            <person name="Ribeiro J.M."/>
        </authorList>
    </citation>
    <scope>NUCLEOTIDE SEQUENCE</scope>
    <source>
        <strain evidence="23">Siblings of single egg batch collected in Ceske Budejovice</strain>
        <tissue evidence="23">Salivary glands</tissue>
    </source>
</reference>
<evidence type="ECO:0000256" key="19">
    <source>
        <dbReference type="ARBA" id="ARBA00062724"/>
    </source>
</evidence>